<dbReference type="InterPro" id="IPR000873">
    <property type="entry name" value="AMP-dep_synth/lig_dom"/>
</dbReference>
<protein>
    <recommendedName>
        <fullName evidence="3">long-chain-fatty-acid--CoA ligase</fullName>
        <ecNumber evidence="3">6.2.1.3</ecNumber>
    </recommendedName>
</protein>
<dbReference type="SUPFAM" id="SSF56801">
    <property type="entry name" value="Acetyl-CoA synthetase-like"/>
    <property type="match status" value="1"/>
</dbReference>
<dbReference type="PANTHER" id="PTHR43272:SF89">
    <property type="entry name" value="LONG-CHAIN-FATTY-ACID--COA LIGASE"/>
    <property type="match status" value="1"/>
</dbReference>
<reference evidence="7" key="1">
    <citation type="submission" date="2022-11" db="UniProtKB">
        <authorList>
            <consortium name="WormBaseParasite"/>
        </authorList>
    </citation>
    <scope>IDENTIFICATION</scope>
</reference>
<dbReference type="GO" id="GO:0020037">
    <property type="term" value="F:heme binding"/>
    <property type="evidence" value="ECO:0007669"/>
    <property type="project" value="InterPro"/>
</dbReference>
<sequence length="743" mass="82833">MGSGSSAQAPPKRIERAPVEESNEQKCDPRLPYPNFRELFTLKNYWKTVRRNEKDCGKMMLAKYLKQNPDNKSKYPKLKNVNIDTVNMATSDPGFEAVAAAYLKVFDDVITTVEEKPADVSDACTRLNSVGKMHRSKVSGMDGAQFQAMEEPFLHMALDQAQRIGSGLLHLGVSAGETNRVGIAGLNSSRYMITQYALISYSIVLVPLYYNYKSDDLCEIINSCRLEVIFCDTVDRAERFVERVNDGSTSTLKRIVVMKSPSDFRNGPHRKCPQIEIYDWDHITRVGSANLKPVTPPSPSSIYMICHTSGTTGKPKGVQLSHRALLASMAGLYVQWCMPPHSMSFDNSDIHLSFLSLAHIYEQLLELFMIYVGGRVGVFGGDIKKLFDDMAVFRPTIVALVPRLLNQFHERILQEIARQNPIKRLLFEIAVKSKLKTLSKGEMCFNTVWDKLVFSTFHARFGGNLRLLTTGGAPVSKEVMRFSRIAYGCPVFEGYGQTECCAAGTITLPFDVEGGHVGGPAAWAEVKLIDVDELQYSAENDIGEVCFRGAALMSGYFNDPDLTSKVVDEQGWLHTGDIGEWLPNGSLHVIGRRNNVFKLAQGDFVSPEQVENIYLQHPIVKQVFVYGSPQRAYLVAIVVVDVTLLRKQYAAPSIQQEKTTQSSSTTNLLSDVGVRRKFLLDLRKLGTCKGLTGIEQINNLHLTADEFTPESGLLTSTLKVKRSALADKFAENIEQLYSRNLLT</sequence>
<keyword evidence="1" id="KW-0436">Ligase</keyword>
<dbReference type="GO" id="GO:0016020">
    <property type="term" value="C:membrane"/>
    <property type="evidence" value="ECO:0007669"/>
    <property type="project" value="TreeGrafter"/>
</dbReference>
<dbReference type="InterPro" id="IPR009050">
    <property type="entry name" value="Globin-like_sf"/>
</dbReference>
<evidence type="ECO:0000256" key="4">
    <source>
        <dbReference type="SAM" id="MobiDB-lite"/>
    </source>
</evidence>
<name>A0A914ZJV9_PARUN</name>
<evidence type="ECO:0000313" key="6">
    <source>
        <dbReference type="Proteomes" id="UP000887569"/>
    </source>
</evidence>
<dbReference type="Gene3D" id="1.10.490.10">
    <property type="entry name" value="Globins"/>
    <property type="match status" value="1"/>
</dbReference>
<accession>A0A914ZJV9</accession>
<keyword evidence="6" id="KW-1185">Reference proteome</keyword>
<evidence type="ECO:0000256" key="3">
    <source>
        <dbReference type="ARBA" id="ARBA00026121"/>
    </source>
</evidence>
<keyword evidence="2" id="KW-0443">Lipid metabolism</keyword>
<proteinExistence type="predicted"/>
<evidence type="ECO:0000256" key="1">
    <source>
        <dbReference type="ARBA" id="ARBA00022598"/>
    </source>
</evidence>
<dbReference type="Gene3D" id="3.40.50.12780">
    <property type="entry name" value="N-terminal domain of ligase-like"/>
    <property type="match status" value="1"/>
</dbReference>
<feature type="domain" description="AMP-dependent synthetase/ligase" evidence="5">
    <location>
        <begin position="159"/>
        <end position="557"/>
    </location>
</feature>
<dbReference type="InterPro" id="IPR012292">
    <property type="entry name" value="Globin/Proto"/>
</dbReference>
<evidence type="ECO:0000259" key="5">
    <source>
        <dbReference type="Pfam" id="PF00501"/>
    </source>
</evidence>
<dbReference type="GO" id="GO:0004467">
    <property type="term" value="F:long-chain fatty acid-CoA ligase activity"/>
    <property type="evidence" value="ECO:0007669"/>
    <property type="project" value="UniProtKB-EC"/>
</dbReference>
<dbReference type="InterPro" id="IPR042099">
    <property type="entry name" value="ANL_N_sf"/>
</dbReference>
<dbReference type="SUPFAM" id="SSF46458">
    <property type="entry name" value="Globin-like"/>
    <property type="match status" value="1"/>
</dbReference>
<feature type="compositionally biased region" description="Basic and acidic residues" evidence="4">
    <location>
        <begin position="12"/>
        <end position="28"/>
    </location>
</feature>
<organism evidence="6 7">
    <name type="scientific">Parascaris univalens</name>
    <name type="common">Nematode worm</name>
    <dbReference type="NCBI Taxonomy" id="6257"/>
    <lineage>
        <taxon>Eukaryota</taxon>
        <taxon>Metazoa</taxon>
        <taxon>Ecdysozoa</taxon>
        <taxon>Nematoda</taxon>
        <taxon>Chromadorea</taxon>
        <taxon>Rhabditida</taxon>
        <taxon>Spirurina</taxon>
        <taxon>Ascaridomorpha</taxon>
        <taxon>Ascaridoidea</taxon>
        <taxon>Ascarididae</taxon>
        <taxon>Parascaris</taxon>
    </lineage>
</organism>
<dbReference type="InterPro" id="IPR020845">
    <property type="entry name" value="AMP-binding_CS"/>
</dbReference>
<keyword evidence="2" id="KW-0276">Fatty acid metabolism</keyword>
<dbReference type="EC" id="6.2.1.3" evidence="3"/>
<dbReference type="PANTHER" id="PTHR43272">
    <property type="entry name" value="LONG-CHAIN-FATTY-ACID--COA LIGASE"/>
    <property type="match status" value="1"/>
</dbReference>
<dbReference type="Proteomes" id="UP000887569">
    <property type="component" value="Unplaced"/>
</dbReference>
<evidence type="ECO:0000256" key="2">
    <source>
        <dbReference type="ARBA" id="ARBA00022832"/>
    </source>
</evidence>
<dbReference type="PROSITE" id="PS00455">
    <property type="entry name" value="AMP_BINDING"/>
    <property type="match status" value="1"/>
</dbReference>
<dbReference type="GO" id="GO:0005783">
    <property type="term" value="C:endoplasmic reticulum"/>
    <property type="evidence" value="ECO:0007669"/>
    <property type="project" value="TreeGrafter"/>
</dbReference>
<dbReference type="GO" id="GO:0019825">
    <property type="term" value="F:oxygen binding"/>
    <property type="evidence" value="ECO:0007669"/>
    <property type="project" value="InterPro"/>
</dbReference>
<feature type="region of interest" description="Disordered" evidence="4">
    <location>
        <begin position="1"/>
        <end position="28"/>
    </location>
</feature>
<dbReference type="AlphaFoldDB" id="A0A914ZJV9"/>
<evidence type="ECO:0000313" key="7">
    <source>
        <dbReference type="WBParaSite" id="PgB05_g161_t01"/>
    </source>
</evidence>
<dbReference type="WBParaSite" id="PgB05_g161_t01">
    <property type="protein sequence ID" value="PgB05_g161_t01"/>
    <property type="gene ID" value="PgB05_g161"/>
</dbReference>
<dbReference type="Pfam" id="PF00501">
    <property type="entry name" value="AMP-binding"/>
    <property type="match status" value="1"/>
</dbReference>